<organism evidence="2 3">
    <name type="scientific">Algivirga pacifica</name>
    <dbReference type="NCBI Taxonomy" id="1162670"/>
    <lineage>
        <taxon>Bacteria</taxon>
        <taxon>Pseudomonadati</taxon>
        <taxon>Bacteroidota</taxon>
        <taxon>Cytophagia</taxon>
        <taxon>Cytophagales</taxon>
        <taxon>Flammeovirgaceae</taxon>
        <taxon>Algivirga</taxon>
    </lineage>
</organism>
<dbReference type="InterPro" id="IPR021979">
    <property type="entry name" value="DUF3584"/>
</dbReference>
<keyword evidence="1" id="KW-0175">Coiled coil</keyword>
<comment type="caution">
    <text evidence="2">The sequence shown here is derived from an EMBL/GenBank/DDBJ whole genome shotgun (WGS) entry which is preliminary data.</text>
</comment>
<feature type="coiled-coil region" evidence="1">
    <location>
        <begin position="275"/>
        <end position="309"/>
    </location>
</feature>
<protein>
    <submittedName>
        <fullName evidence="2">ATP-binding protein</fullName>
    </submittedName>
</protein>
<feature type="coiled-coil region" evidence="1">
    <location>
        <begin position="613"/>
        <end position="780"/>
    </location>
</feature>
<keyword evidence="2" id="KW-0547">Nucleotide-binding</keyword>
<dbReference type="GO" id="GO:0005524">
    <property type="term" value="F:ATP binding"/>
    <property type="evidence" value="ECO:0007669"/>
    <property type="project" value="UniProtKB-KW"/>
</dbReference>
<evidence type="ECO:0000313" key="2">
    <source>
        <dbReference type="EMBL" id="GAA4847972.1"/>
    </source>
</evidence>
<dbReference type="EMBL" id="BAABJX010000058">
    <property type="protein sequence ID" value="GAA4847972.1"/>
    <property type="molecule type" value="Genomic_DNA"/>
</dbReference>
<proteinExistence type="predicted"/>
<dbReference type="Pfam" id="PF12128">
    <property type="entry name" value="DUF3584"/>
    <property type="match status" value="1"/>
</dbReference>
<dbReference type="InterPro" id="IPR027417">
    <property type="entry name" value="P-loop_NTPase"/>
</dbReference>
<reference evidence="3" key="1">
    <citation type="journal article" date="2019" name="Int. J. Syst. Evol. Microbiol.">
        <title>The Global Catalogue of Microorganisms (GCM) 10K type strain sequencing project: providing services to taxonomists for standard genome sequencing and annotation.</title>
        <authorList>
            <consortium name="The Broad Institute Genomics Platform"/>
            <consortium name="The Broad Institute Genome Sequencing Center for Infectious Disease"/>
            <person name="Wu L."/>
            <person name="Ma J."/>
        </authorList>
    </citation>
    <scope>NUCLEOTIDE SEQUENCE [LARGE SCALE GENOMIC DNA]</scope>
    <source>
        <strain evidence="3">JCM 18326</strain>
    </source>
</reference>
<evidence type="ECO:0000256" key="1">
    <source>
        <dbReference type="SAM" id="Coils"/>
    </source>
</evidence>
<accession>A0ABP9DJX7</accession>
<dbReference type="SUPFAM" id="SSF52540">
    <property type="entry name" value="P-loop containing nucleoside triphosphate hydrolases"/>
    <property type="match status" value="2"/>
</dbReference>
<feature type="coiled-coil region" evidence="1">
    <location>
        <begin position="829"/>
        <end position="881"/>
    </location>
</feature>
<keyword evidence="2" id="KW-0067">ATP-binding</keyword>
<dbReference type="Proteomes" id="UP001500298">
    <property type="component" value="Unassembled WGS sequence"/>
</dbReference>
<sequence>MENKRYLKKVVYINAASLPYSEVEVGGNIHFVGSNGFGKTTVLRTILFFYNPTSNKSELGIRENQRSFSDYYFEQLNSYIIYEVARETGDYCIVCYKSGGRMQFRIVDAPYNKDYYISPDMQVYLPEEVWDNFRKDDLRCSEEPIIKYGDLRNIIYGSTQLRRYRGYGLLQARIGQTAKRTASIPKAIANIFRSSGLNSDYIKKSVIDAVVEEEQKPIDLSVIERHLRKFRDALQALETFEKSRDLADDIINAYQEVVDKESHLEKVANTLGLVVKRTQANLAKMRKEEEQLEEKLLQLQEVYDTEAKEREEQVVSLNQQVGEQNSVLKNIERLKKEYENIEVYGQGYSIEEVLEKAGEELSVKDRLSNEEATLRTLTAKAEEVERMFNSQQVQLDSAMESFRLNTEREKNESQAAYHEKQEQIRQQSYRKQQEATKMLRADLEKAERVAEEHRINVNELQLQKERIKLTTNSSEAMQLHRNKVHAAEQELTALKGQYELSKATFQNKRVLLESQKESLEQKLKTEEEVLLQERQTLEQKLVLEQKKLEEFEGSLQDYLNQEVGEWEGTIGKLCREEVLMMKDLNPQKAIENTGSFFGLKLDLDKIDFQPAQADDFRERIDKITKKLQAWKGKFHQAKEEMEVKLQQFNEGARKELRELDEAVQELYGKVASTDNKVKRLHLEQETLADKLKNEQDAALKSIEKELEEAFQVLETAREELNKVRTRMEELQATQEEEKDELLREARLQYENALEKLKEKLQTYEQEYANNKEELQQRRTEQLHSSGVDTEEVKSIELTIGRLKEELKVIEQCKEWKNKYQVHRSDIEQEHGVKEQLQLLEERLQVLKSQQEQRKATHQQQTKELRHNLQEVTNSIRDDEKELYDDYAYFKQDHTSPYFLYMSQIDHPQEEEEALGEAENIRLKQILQLMRTTFQDKNMTLGRMKERIKKYVEKFPENNVLNFPTKFSTVDDEEYRLFVSTLLLPFIKEEKYIQIREQMERQHGGIIKSIANEVQDLSSASSKISETIRKINSDFENSNFVGVVKSIQLDFRKNDTGIIRLLKNIKQLEGQNVFGEQSEVFKPQSTIEVNKDSKKLLNDLIKAIDNEPRKFISIHDNFDLLFRVQENNNDTNWVEKLSSVGSEGTDVLVKSMIYITLLNVFKQNAFKNNDNYLLHCMIDEVGKLSDSYLSDLIQFTNDKNIRLIFGSPNENDPLIYHHVYKIHRLGRNKAQVVKLVGEA</sequence>
<keyword evidence="3" id="KW-1185">Reference proteome</keyword>
<name>A0ABP9DJX7_9BACT</name>
<feature type="coiled-coil region" evidence="1">
    <location>
        <begin position="367"/>
        <end position="561"/>
    </location>
</feature>
<gene>
    <name evidence="2" type="ORF">GCM10023331_35850</name>
</gene>
<dbReference type="RefSeq" id="WP_345374329.1">
    <property type="nucleotide sequence ID" value="NZ_BAABJX010000058.1"/>
</dbReference>
<evidence type="ECO:0000313" key="3">
    <source>
        <dbReference type="Proteomes" id="UP001500298"/>
    </source>
</evidence>